<dbReference type="NCBIfam" id="TIGR03930">
    <property type="entry name" value="WXG100_ESAT6"/>
    <property type="match status" value="1"/>
</dbReference>
<dbReference type="SUPFAM" id="SSF140453">
    <property type="entry name" value="EsxAB dimer-like"/>
    <property type="match status" value="1"/>
</dbReference>
<evidence type="ECO:0000313" key="2">
    <source>
        <dbReference type="EMBL" id="GIH10641.1"/>
    </source>
</evidence>
<dbReference type="InterPro" id="IPR010310">
    <property type="entry name" value="T7SS_ESAT-6-like"/>
</dbReference>
<reference evidence="2" key="1">
    <citation type="submission" date="2021-01" db="EMBL/GenBank/DDBJ databases">
        <title>Whole genome shotgun sequence of Rhizocola hellebori NBRC 109834.</title>
        <authorList>
            <person name="Komaki H."/>
            <person name="Tamura T."/>
        </authorList>
    </citation>
    <scope>NUCLEOTIDE SEQUENCE</scope>
    <source>
        <strain evidence="2">NBRC 109834</strain>
    </source>
</reference>
<dbReference type="Pfam" id="PF06013">
    <property type="entry name" value="WXG100"/>
    <property type="match status" value="1"/>
</dbReference>
<gene>
    <name evidence="2" type="ORF">Rhe02_87080</name>
</gene>
<accession>A0A8J3QK69</accession>
<sequence>MIKVNYAAMETAHTEIKSISEALGSKLDSLKDRLQKIEWTGSDREAYQAAQNKWDTAVRDMNMVLADIGKAVGTALENYQQTELGNAKLWQ</sequence>
<dbReference type="RefSeq" id="WP_203914357.1">
    <property type="nucleotide sequence ID" value="NZ_BONY01000101.1"/>
</dbReference>
<dbReference type="InterPro" id="IPR036689">
    <property type="entry name" value="ESAT-6-like_sf"/>
</dbReference>
<dbReference type="EMBL" id="BONY01000101">
    <property type="protein sequence ID" value="GIH10641.1"/>
    <property type="molecule type" value="Genomic_DNA"/>
</dbReference>
<proteinExistence type="inferred from homology"/>
<evidence type="ECO:0000256" key="1">
    <source>
        <dbReference type="RuleBase" id="RU362001"/>
    </source>
</evidence>
<dbReference type="AlphaFoldDB" id="A0A8J3QK69"/>
<evidence type="ECO:0000313" key="3">
    <source>
        <dbReference type="Proteomes" id="UP000612899"/>
    </source>
</evidence>
<protein>
    <recommendedName>
        <fullName evidence="1">ESAT-6-like protein</fullName>
    </recommendedName>
</protein>
<dbReference type="Proteomes" id="UP000612899">
    <property type="component" value="Unassembled WGS sequence"/>
</dbReference>
<organism evidence="2 3">
    <name type="scientific">Rhizocola hellebori</name>
    <dbReference type="NCBI Taxonomy" id="1392758"/>
    <lineage>
        <taxon>Bacteria</taxon>
        <taxon>Bacillati</taxon>
        <taxon>Actinomycetota</taxon>
        <taxon>Actinomycetes</taxon>
        <taxon>Micromonosporales</taxon>
        <taxon>Micromonosporaceae</taxon>
        <taxon>Rhizocola</taxon>
    </lineage>
</organism>
<name>A0A8J3QK69_9ACTN</name>
<dbReference type="Gene3D" id="1.10.287.1060">
    <property type="entry name" value="ESAT-6-like"/>
    <property type="match status" value="1"/>
</dbReference>
<keyword evidence="3" id="KW-1185">Reference proteome</keyword>
<comment type="caution">
    <text evidence="2">The sequence shown here is derived from an EMBL/GenBank/DDBJ whole genome shotgun (WGS) entry which is preliminary data.</text>
</comment>
<comment type="similarity">
    <text evidence="1">Belongs to the WXG100 family.</text>
</comment>